<sequence length="98" mass="10273">MKNIFLSIIVATFVLIVPFVTTSNVKAAGVAQCLPGTGVNGIPCEVCYVNSYGICVPDLGIDDSEPIFRTENALVAAAFFTAGLVLFANGSVMKSKLK</sequence>
<keyword evidence="1" id="KW-1133">Transmembrane helix</keyword>
<dbReference type="EMBL" id="JAGQLF010000040">
    <property type="protein sequence ID" value="MCA9387050.1"/>
    <property type="molecule type" value="Genomic_DNA"/>
</dbReference>
<protein>
    <submittedName>
        <fullName evidence="2">Uncharacterized protein</fullName>
    </submittedName>
</protein>
<evidence type="ECO:0000313" key="2">
    <source>
        <dbReference type="EMBL" id="MCA9387050.1"/>
    </source>
</evidence>
<proteinExistence type="predicted"/>
<reference evidence="2" key="2">
    <citation type="journal article" date="2021" name="Microbiome">
        <title>Successional dynamics and alternative stable states in a saline activated sludge microbial community over 9 years.</title>
        <authorList>
            <person name="Wang Y."/>
            <person name="Ye J."/>
            <person name="Ju F."/>
            <person name="Liu L."/>
            <person name="Boyd J.A."/>
            <person name="Deng Y."/>
            <person name="Parks D.H."/>
            <person name="Jiang X."/>
            <person name="Yin X."/>
            <person name="Woodcroft B.J."/>
            <person name="Tyson G.W."/>
            <person name="Hugenholtz P."/>
            <person name="Polz M.F."/>
            <person name="Zhang T."/>
        </authorList>
    </citation>
    <scope>NUCLEOTIDE SEQUENCE</scope>
    <source>
        <strain evidence="2">HKST-UBA09</strain>
    </source>
</reference>
<evidence type="ECO:0000313" key="3">
    <source>
        <dbReference type="Proteomes" id="UP000714915"/>
    </source>
</evidence>
<feature type="transmembrane region" description="Helical" evidence="1">
    <location>
        <begin position="73"/>
        <end position="92"/>
    </location>
</feature>
<organism evidence="2 3">
    <name type="scientific">Candidatus Dojkabacteria bacterium</name>
    <dbReference type="NCBI Taxonomy" id="2099670"/>
    <lineage>
        <taxon>Bacteria</taxon>
        <taxon>Candidatus Dojkabacteria</taxon>
    </lineage>
</organism>
<name>A0A955LA99_9BACT</name>
<accession>A0A955LA99</accession>
<gene>
    <name evidence="2" type="ORF">KC669_03375</name>
</gene>
<dbReference type="Proteomes" id="UP000714915">
    <property type="component" value="Unassembled WGS sequence"/>
</dbReference>
<keyword evidence="1" id="KW-0472">Membrane</keyword>
<reference evidence="2" key="1">
    <citation type="submission" date="2020-04" db="EMBL/GenBank/DDBJ databases">
        <authorList>
            <person name="Zhang T."/>
        </authorList>
    </citation>
    <scope>NUCLEOTIDE SEQUENCE</scope>
    <source>
        <strain evidence="2">HKST-UBA09</strain>
    </source>
</reference>
<evidence type="ECO:0000256" key="1">
    <source>
        <dbReference type="SAM" id="Phobius"/>
    </source>
</evidence>
<dbReference type="AlphaFoldDB" id="A0A955LA99"/>
<keyword evidence="1" id="KW-0812">Transmembrane</keyword>
<comment type="caution">
    <text evidence="2">The sequence shown here is derived from an EMBL/GenBank/DDBJ whole genome shotgun (WGS) entry which is preliminary data.</text>
</comment>